<comment type="caution">
    <text evidence="7">The sequence shown here is derived from an EMBL/GenBank/DDBJ whole genome shotgun (WGS) entry which is preliminary data.</text>
</comment>
<dbReference type="RefSeq" id="WP_051597951.1">
    <property type="nucleotide sequence ID" value="NZ_AQQY01000002.1"/>
</dbReference>
<evidence type="ECO:0000256" key="3">
    <source>
        <dbReference type="ARBA" id="ARBA00022723"/>
    </source>
</evidence>
<organism evidence="7 8">
    <name type="scientific">Actibacterium atlanticum</name>
    <dbReference type="NCBI Taxonomy" id="1461693"/>
    <lineage>
        <taxon>Bacteria</taxon>
        <taxon>Pseudomonadati</taxon>
        <taxon>Pseudomonadota</taxon>
        <taxon>Alphaproteobacteria</taxon>
        <taxon>Rhodobacterales</taxon>
        <taxon>Roseobacteraceae</taxon>
        <taxon>Actibacterium</taxon>
    </lineage>
</organism>
<name>A0A058ZPU3_9RHOB</name>
<evidence type="ECO:0000313" key="8">
    <source>
        <dbReference type="Proteomes" id="UP000024836"/>
    </source>
</evidence>
<keyword evidence="4" id="KW-0408">Iron</keyword>
<dbReference type="GO" id="GO:0005344">
    <property type="term" value="F:oxygen carrier activity"/>
    <property type="evidence" value="ECO:0007669"/>
    <property type="project" value="UniProtKB-KW"/>
</dbReference>
<dbReference type="GO" id="GO:0008941">
    <property type="term" value="F:nitric oxide dioxygenase NAD(P)H activity"/>
    <property type="evidence" value="ECO:0007669"/>
    <property type="project" value="TreeGrafter"/>
</dbReference>
<dbReference type="CDD" id="cd12131">
    <property type="entry name" value="HGbI-like"/>
    <property type="match status" value="1"/>
</dbReference>
<evidence type="ECO:0000256" key="5">
    <source>
        <dbReference type="RuleBase" id="RU000356"/>
    </source>
</evidence>
<dbReference type="GO" id="GO:0046210">
    <property type="term" value="P:nitric oxide catabolic process"/>
    <property type="evidence" value="ECO:0007669"/>
    <property type="project" value="TreeGrafter"/>
</dbReference>
<dbReference type="SUPFAM" id="SSF46458">
    <property type="entry name" value="Globin-like"/>
    <property type="match status" value="1"/>
</dbReference>
<dbReference type="Gene3D" id="1.10.490.10">
    <property type="entry name" value="Globins"/>
    <property type="match status" value="1"/>
</dbReference>
<dbReference type="GO" id="GO:0020037">
    <property type="term" value="F:heme binding"/>
    <property type="evidence" value="ECO:0007669"/>
    <property type="project" value="InterPro"/>
</dbReference>
<feature type="domain" description="Globin" evidence="6">
    <location>
        <begin position="1"/>
        <end position="134"/>
    </location>
</feature>
<dbReference type="STRING" id="1461693.ATO10_04607"/>
<dbReference type="GO" id="GO:0071949">
    <property type="term" value="F:FAD binding"/>
    <property type="evidence" value="ECO:0007669"/>
    <property type="project" value="TreeGrafter"/>
</dbReference>
<dbReference type="GO" id="GO:0071500">
    <property type="term" value="P:cellular response to nitrosative stress"/>
    <property type="evidence" value="ECO:0007669"/>
    <property type="project" value="TreeGrafter"/>
</dbReference>
<dbReference type="InterPro" id="IPR000971">
    <property type="entry name" value="Globin"/>
</dbReference>
<keyword evidence="5" id="KW-0813">Transport</keyword>
<dbReference type="PROSITE" id="PS01033">
    <property type="entry name" value="GLOBIN"/>
    <property type="match status" value="1"/>
</dbReference>
<evidence type="ECO:0000256" key="1">
    <source>
        <dbReference type="ARBA" id="ARBA00022617"/>
    </source>
</evidence>
<dbReference type="AlphaFoldDB" id="A0A058ZPU3"/>
<gene>
    <name evidence="7" type="ORF">ATO10_04607</name>
</gene>
<evidence type="ECO:0000256" key="4">
    <source>
        <dbReference type="ARBA" id="ARBA00023004"/>
    </source>
</evidence>
<keyword evidence="1 5" id="KW-0349">Heme</keyword>
<comment type="similarity">
    <text evidence="5">Belongs to the globin family.</text>
</comment>
<dbReference type="InterPro" id="IPR009050">
    <property type="entry name" value="Globin-like_sf"/>
</dbReference>
<dbReference type="GO" id="GO:0019825">
    <property type="term" value="F:oxygen binding"/>
    <property type="evidence" value="ECO:0007669"/>
    <property type="project" value="InterPro"/>
</dbReference>
<dbReference type="InterPro" id="IPR012292">
    <property type="entry name" value="Globin/Proto"/>
</dbReference>
<dbReference type="EMBL" id="AQQY01000002">
    <property type="protein sequence ID" value="KCV82861.1"/>
    <property type="molecule type" value="Genomic_DNA"/>
</dbReference>
<dbReference type="GO" id="GO:0046872">
    <property type="term" value="F:metal ion binding"/>
    <property type="evidence" value="ECO:0007669"/>
    <property type="project" value="UniProtKB-KW"/>
</dbReference>
<evidence type="ECO:0000313" key="7">
    <source>
        <dbReference type="EMBL" id="KCV82861.1"/>
    </source>
</evidence>
<reference evidence="7 8" key="1">
    <citation type="submission" date="2013-04" db="EMBL/GenBank/DDBJ databases">
        <title>Shimia sp. 22II-S11-Z10 Genome Sequencing.</title>
        <authorList>
            <person name="Lai Q."/>
            <person name="Li G."/>
            <person name="Shao Z."/>
        </authorList>
    </citation>
    <scope>NUCLEOTIDE SEQUENCE [LARGE SCALE GENOMIC DNA]</scope>
    <source>
        <strain evidence="8">22II-S11-Z10</strain>
    </source>
</reference>
<evidence type="ECO:0000259" key="6">
    <source>
        <dbReference type="PROSITE" id="PS01033"/>
    </source>
</evidence>
<protein>
    <submittedName>
        <fullName evidence="7">Hemoprotein</fullName>
    </submittedName>
</protein>
<dbReference type="Pfam" id="PF00042">
    <property type="entry name" value="Globin"/>
    <property type="match status" value="1"/>
</dbReference>
<dbReference type="PANTHER" id="PTHR43396:SF3">
    <property type="entry name" value="FLAVOHEMOPROTEIN"/>
    <property type="match status" value="1"/>
</dbReference>
<sequence>MNETQIDMIQASFAKVAPIAETAADIFYTRLFEIAPEVKPMFKGDLSEQGKKLMTTLGVVVNGLKDLDKIVPVAQQLAVKHVDYGVKAEHYQPVGEALIFTLEKGLGDAFTPELKEAWVGAYTTLSGVMIDAAYPSAAEETVIAAAETAPAAKKPWWKLW</sequence>
<keyword evidence="2 5" id="KW-0561">Oxygen transport</keyword>
<dbReference type="Proteomes" id="UP000024836">
    <property type="component" value="Unassembled WGS sequence"/>
</dbReference>
<dbReference type="PRINTS" id="PR01907">
    <property type="entry name" value="WORMGLOBIN"/>
</dbReference>
<dbReference type="OrthoDB" id="3213438at2"/>
<keyword evidence="8" id="KW-1185">Reference proteome</keyword>
<keyword evidence="3" id="KW-0479">Metal-binding</keyword>
<dbReference type="eggNOG" id="COG1017">
    <property type="taxonomic scope" value="Bacteria"/>
</dbReference>
<proteinExistence type="inferred from homology"/>
<accession>A0A058ZPU3</accession>
<evidence type="ECO:0000256" key="2">
    <source>
        <dbReference type="ARBA" id="ARBA00022621"/>
    </source>
</evidence>
<dbReference type="PANTHER" id="PTHR43396">
    <property type="entry name" value="FLAVOHEMOPROTEIN"/>
    <property type="match status" value="1"/>
</dbReference>